<feature type="non-terminal residue" evidence="1">
    <location>
        <position position="89"/>
    </location>
</feature>
<name>A0A381PZ74_9ZZZZ</name>
<evidence type="ECO:0000313" key="1">
    <source>
        <dbReference type="EMBL" id="SUZ70703.1"/>
    </source>
</evidence>
<organism evidence="1">
    <name type="scientific">marine metagenome</name>
    <dbReference type="NCBI Taxonomy" id="408172"/>
    <lineage>
        <taxon>unclassified sequences</taxon>
        <taxon>metagenomes</taxon>
        <taxon>ecological metagenomes</taxon>
    </lineage>
</organism>
<evidence type="ECO:0008006" key="2">
    <source>
        <dbReference type="Google" id="ProtNLM"/>
    </source>
</evidence>
<gene>
    <name evidence="1" type="ORF">METZ01_LOCUS23557</name>
</gene>
<dbReference type="Pfam" id="PF10518">
    <property type="entry name" value="TAT_signal"/>
    <property type="match status" value="1"/>
</dbReference>
<sequence>VNTTVNNSKRNFLKATALAGGAAALTSCATSSTTPSMSSITHSQVPSFYPQHNERTKGWLRFLWQKATFPDDWSYTGEEELPWGIGLPR</sequence>
<protein>
    <recommendedName>
        <fullName evidence="2">Twin-arginine translocation signal domain-containing protein</fullName>
    </recommendedName>
</protein>
<proteinExistence type="predicted"/>
<accession>A0A381PZ74</accession>
<dbReference type="EMBL" id="UINC01001099">
    <property type="protein sequence ID" value="SUZ70703.1"/>
    <property type="molecule type" value="Genomic_DNA"/>
</dbReference>
<dbReference type="NCBIfam" id="TIGR01409">
    <property type="entry name" value="TAT_signal_seq"/>
    <property type="match status" value="1"/>
</dbReference>
<dbReference type="InterPro" id="IPR019546">
    <property type="entry name" value="TAT_signal_bac_arc"/>
</dbReference>
<reference evidence="1" key="1">
    <citation type="submission" date="2018-05" db="EMBL/GenBank/DDBJ databases">
        <authorList>
            <person name="Lanie J.A."/>
            <person name="Ng W.-L."/>
            <person name="Kazmierczak K.M."/>
            <person name="Andrzejewski T.M."/>
            <person name="Davidsen T.M."/>
            <person name="Wayne K.J."/>
            <person name="Tettelin H."/>
            <person name="Glass J.I."/>
            <person name="Rusch D."/>
            <person name="Podicherti R."/>
            <person name="Tsui H.-C.T."/>
            <person name="Winkler M.E."/>
        </authorList>
    </citation>
    <scope>NUCLEOTIDE SEQUENCE</scope>
</reference>
<dbReference type="AlphaFoldDB" id="A0A381PZ74"/>
<feature type="non-terminal residue" evidence="1">
    <location>
        <position position="1"/>
    </location>
</feature>